<dbReference type="SUPFAM" id="SSF48403">
    <property type="entry name" value="Ankyrin repeat"/>
    <property type="match status" value="2"/>
</dbReference>
<organism evidence="4 5">
    <name type="scientific">Cercophora newfieldiana</name>
    <dbReference type="NCBI Taxonomy" id="92897"/>
    <lineage>
        <taxon>Eukaryota</taxon>
        <taxon>Fungi</taxon>
        <taxon>Dikarya</taxon>
        <taxon>Ascomycota</taxon>
        <taxon>Pezizomycotina</taxon>
        <taxon>Sordariomycetes</taxon>
        <taxon>Sordariomycetidae</taxon>
        <taxon>Sordariales</taxon>
        <taxon>Lasiosphaeriaceae</taxon>
        <taxon>Cercophora</taxon>
    </lineage>
</organism>
<keyword evidence="1" id="KW-0677">Repeat</keyword>
<comment type="caution">
    <text evidence="4">The sequence shown here is derived from an EMBL/GenBank/DDBJ whole genome shotgun (WGS) entry which is preliminary data.</text>
</comment>
<dbReference type="PROSITE" id="PS50088">
    <property type="entry name" value="ANK_REPEAT"/>
    <property type="match status" value="1"/>
</dbReference>
<name>A0AA39YIE4_9PEZI</name>
<evidence type="ECO:0000313" key="4">
    <source>
        <dbReference type="EMBL" id="KAK0652525.1"/>
    </source>
</evidence>
<evidence type="ECO:0000256" key="1">
    <source>
        <dbReference type="ARBA" id="ARBA00022737"/>
    </source>
</evidence>
<dbReference type="Proteomes" id="UP001174936">
    <property type="component" value="Unassembled WGS sequence"/>
</dbReference>
<keyword evidence="2 3" id="KW-0040">ANK repeat</keyword>
<gene>
    <name evidence="4" type="ORF">B0T16DRAFT_454886</name>
</gene>
<dbReference type="PANTHER" id="PTHR24198">
    <property type="entry name" value="ANKYRIN REPEAT AND PROTEIN KINASE DOMAIN-CONTAINING PROTEIN"/>
    <property type="match status" value="1"/>
</dbReference>
<dbReference type="Gene3D" id="1.25.40.20">
    <property type="entry name" value="Ankyrin repeat-containing domain"/>
    <property type="match status" value="3"/>
</dbReference>
<dbReference type="AlphaFoldDB" id="A0AA39YIE4"/>
<dbReference type="SMART" id="SM00248">
    <property type="entry name" value="ANK"/>
    <property type="match status" value="7"/>
</dbReference>
<feature type="repeat" description="ANK" evidence="3">
    <location>
        <begin position="139"/>
        <end position="171"/>
    </location>
</feature>
<keyword evidence="5" id="KW-1185">Reference proteome</keyword>
<reference evidence="4" key="1">
    <citation type="submission" date="2023-06" db="EMBL/GenBank/DDBJ databases">
        <title>Genome-scale phylogeny and comparative genomics of the fungal order Sordariales.</title>
        <authorList>
            <consortium name="Lawrence Berkeley National Laboratory"/>
            <person name="Hensen N."/>
            <person name="Bonometti L."/>
            <person name="Westerberg I."/>
            <person name="Brannstrom I.O."/>
            <person name="Guillou S."/>
            <person name="Cros-Aarteil S."/>
            <person name="Calhoun S."/>
            <person name="Haridas S."/>
            <person name="Kuo A."/>
            <person name="Mondo S."/>
            <person name="Pangilinan J."/>
            <person name="Riley R."/>
            <person name="Labutti K."/>
            <person name="Andreopoulos B."/>
            <person name="Lipzen A."/>
            <person name="Chen C."/>
            <person name="Yanf M."/>
            <person name="Daum C."/>
            <person name="Ng V."/>
            <person name="Clum A."/>
            <person name="Steindorff A."/>
            <person name="Ohm R."/>
            <person name="Martin F."/>
            <person name="Silar P."/>
            <person name="Natvig D."/>
            <person name="Lalanne C."/>
            <person name="Gautier V."/>
            <person name="Ament-Velasquez S.L."/>
            <person name="Kruys A."/>
            <person name="Hutchinson M.I."/>
            <person name="Powell A.J."/>
            <person name="Barry K."/>
            <person name="Miller A.N."/>
            <person name="Grigoriev I.V."/>
            <person name="Debuchy R."/>
            <person name="Gladieux P."/>
            <person name="Thoren M.H."/>
            <person name="Johannesson H."/>
        </authorList>
    </citation>
    <scope>NUCLEOTIDE SEQUENCE</scope>
    <source>
        <strain evidence="4">SMH2532-1</strain>
    </source>
</reference>
<dbReference type="PANTHER" id="PTHR24198:SF165">
    <property type="entry name" value="ANKYRIN REPEAT-CONTAINING PROTEIN-RELATED"/>
    <property type="match status" value="1"/>
</dbReference>
<evidence type="ECO:0000313" key="5">
    <source>
        <dbReference type="Proteomes" id="UP001174936"/>
    </source>
</evidence>
<accession>A0AA39YIE4</accession>
<dbReference type="EMBL" id="JAULSV010000002">
    <property type="protein sequence ID" value="KAK0652525.1"/>
    <property type="molecule type" value="Genomic_DNA"/>
</dbReference>
<sequence>MDLPQKMDRNTPLLGLPNEALLLVASQLKENLRPDECTSTLAVLARTCRDLKPLFEQELYEYNVRHQGSSAMAWAAWNGVISTMEKALDCGAPVDARGYHRQTRLDLLAELYQSKLEYKYHALRDRPSSPKFSRLLTKISGTPLHYAAASGNSEAVAFLLTRGADINARSLAMCRCRLYVPSTHFPRRLGELEMDYFAALHLSICHSRITTSKILVGQGAGLVIGGGDESVLNNAWHFSASMHHTAVLEVLMEKHEGILHSTLPSGYTALRSAVLCCHQAEGITRRNRPPVQETINFLLGAGIDPNDGWNPRDPRHGALDQPLLGTVLDLAWMVKNWEAVVALLANSAKCSLLDKMNGFTVESFITPRARPWELDPTHHRNNTARMKLLRDRLSTSSPCNLTTVSGALQAHDYQAAVEIFGHASRNDKPSQKRLQGLLRTILQDDKCPTPQLHNEFRDKMIRRLVGLLDGELGHPSYDLLPAFKVHHLRWKTREAEVRGLTALACCILGTENTRDSEARYPQTLSLLLKLGAPVNSPNTDGRTPLHCLLLRLCDPDCGFDDYLHSTLNGTPMGAHKTPPVPYASMRLLLDHGASPNVPDARGVTALESLERAIERYDNRVPNYCGFMDRGKRRTHVLRALEFLLGNAKPQCVLSSSRARGYQVLERNCIEGYPILLSTGTPRKRDMPFCTRGRWPPLP</sequence>
<dbReference type="PROSITE" id="PS50297">
    <property type="entry name" value="ANK_REP_REGION"/>
    <property type="match status" value="1"/>
</dbReference>
<evidence type="ECO:0000256" key="3">
    <source>
        <dbReference type="PROSITE-ProRule" id="PRU00023"/>
    </source>
</evidence>
<dbReference type="InterPro" id="IPR036770">
    <property type="entry name" value="Ankyrin_rpt-contain_sf"/>
</dbReference>
<evidence type="ECO:0000256" key="2">
    <source>
        <dbReference type="ARBA" id="ARBA00023043"/>
    </source>
</evidence>
<dbReference type="PRINTS" id="PR01415">
    <property type="entry name" value="ANKYRIN"/>
</dbReference>
<dbReference type="InterPro" id="IPR002110">
    <property type="entry name" value="Ankyrin_rpt"/>
</dbReference>
<proteinExistence type="predicted"/>
<protein>
    <submittedName>
        <fullName evidence="4">Ankyrin repeat-containing domain protein</fullName>
    </submittedName>
</protein>
<dbReference type="Pfam" id="PF00023">
    <property type="entry name" value="Ank"/>
    <property type="match status" value="1"/>
</dbReference>